<keyword evidence="1" id="KW-0812">Transmembrane</keyword>
<feature type="transmembrane region" description="Helical" evidence="1">
    <location>
        <begin position="20"/>
        <end position="39"/>
    </location>
</feature>
<keyword evidence="1" id="KW-1133">Transmembrane helix</keyword>
<evidence type="ECO:0000256" key="1">
    <source>
        <dbReference type="SAM" id="Phobius"/>
    </source>
</evidence>
<proteinExistence type="predicted"/>
<comment type="caution">
    <text evidence="2">The sequence shown here is derived from an EMBL/GenBank/DDBJ whole genome shotgun (WGS) entry which is preliminary data.</text>
</comment>
<keyword evidence="1" id="KW-0472">Membrane</keyword>
<feature type="transmembrane region" description="Helical" evidence="1">
    <location>
        <begin position="51"/>
        <end position="72"/>
    </location>
</feature>
<dbReference type="AlphaFoldDB" id="A0A2N6QTQ4"/>
<sequence>MKPTNNHTTFIMYKKHNYSYASLFFISGWEVGGGNPLIGIQITQIDVLTDFFIFLFSNCFLIQIRLIGLKYYNTLMIL</sequence>
<gene>
    <name evidence="2" type="ORF">CJ231_01145</name>
</gene>
<dbReference type="EMBL" id="PNGJ01000001">
    <property type="protein sequence ID" value="PMC25433.1"/>
    <property type="molecule type" value="Genomic_DNA"/>
</dbReference>
<name>A0A2N6QTQ4_9BACT</name>
<evidence type="ECO:0000313" key="3">
    <source>
        <dbReference type="Proteomes" id="UP000235564"/>
    </source>
</evidence>
<protein>
    <submittedName>
        <fullName evidence="2">Uncharacterized protein</fullName>
    </submittedName>
</protein>
<dbReference type="Proteomes" id="UP000235564">
    <property type="component" value="Unassembled WGS sequence"/>
</dbReference>
<evidence type="ECO:0000313" key="2">
    <source>
        <dbReference type="EMBL" id="PMC25433.1"/>
    </source>
</evidence>
<accession>A0A2N6QTQ4</accession>
<reference evidence="2 3" key="1">
    <citation type="submission" date="2017-09" db="EMBL/GenBank/DDBJ databases">
        <title>Bacterial strain isolated from the female urinary microbiota.</title>
        <authorList>
            <person name="Thomas-White K."/>
            <person name="Kumar N."/>
            <person name="Forster S."/>
            <person name="Putonti C."/>
            <person name="Lawley T."/>
            <person name="Wolfe A.J."/>
        </authorList>
    </citation>
    <scope>NUCLEOTIDE SEQUENCE [LARGE SCALE GENOMIC DNA]</scope>
    <source>
        <strain evidence="2 3">UMB0536</strain>
    </source>
</reference>
<organism evidence="2 3">
    <name type="scientific">Hoylesella buccalis</name>
    <dbReference type="NCBI Taxonomy" id="28127"/>
    <lineage>
        <taxon>Bacteria</taxon>
        <taxon>Pseudomonadati</taxon>
        <taxon>Bacteroidota</taxon>
        <taxon>Bacteroidia</taxon>
        <taxon>Bacteroidales</taxon>
        <taxon>Prevotellaceae</taxon>
        <taxon>Hoylesella</taxon>
    </lineage>
</organism>